<evidence type="ECO:0000256" key="1">
    <source>
        <dbReference type="ARBA" id="ARBA00004141"/>
    </source>
</evidence>
<dbReference type="SUPFAM" id="SSF103473">
    <property type="entry name" value="MFS general substrate transporter"/>
    <property type="match status" value="1"/>
</dbReference>
<feature type="transmembrane region" description="Helical" evidence="6">
    <location>
        <begin position="333"/>
        <end position="356"/>
    </location>
</feature>
<evidence type="ECO:0000256" key="4">
    <source>
        <dbReference type="ARBA" id="ARBA00022989"/>
    </source>
</evidence>
<feature type="transmembrane region" description="Helical" evidence="6">
    <location>
        <begin position="281"/>
        <end position="301"/>
    </location>
</feature>
<protein>
    <recommendedName>
        <fullName evidence="9">Major facilitator superfamily (MFS) profile domain-containing protein</fullName>
    </recommendedName>
</protein>
<evidence type="ECO:0000256" key="3">
    <source>
        <dbReference type="ARBA" id="ARBA00022692"/>
    </source>
</evidence>
<gene>
    <name evidence="7" type="ORF">N7498_007291</name>
</gene>
<evidence type="ECO:0000313" key="7">
    <source>
        <dbReference type="EMBL" id="KAJ5198174.1"/>
    </source>
</evidence>
<dbReference type="InterPro" id="IPR036259">
    <property type="entry name" value="MFS_trans_sf"/>
</dbReference>
<dbReference type="FunFam" id="1.20.1250.20:FF:000068">
    <property type="entry name" value="MFS general substrate transporter"/>
    <property type="match status" value="1"/>
</dbReference>
<dbReference type="RefSeq" id="XP_058306602.1">
    <property type="nucleotide sequence ID" value="XM_058454353.1"/>
</dbReference>
<sequence length="459" mass="51514">MAQEKIESEFLEYASGSVNPESLEIDHESERKLIRKLDWHIAPMVFLGYLVCFLDRVNIGNARLYGLESDLHLHGTQYQTILSVLFATYILSEIPSNLLIKRIRPSRWIAILNVCWGLIATLSGLCQSFGGMVACRLLLGLFEGGLFPGFIVYLTLFYTKDEIALRVFYFFVSAGFFRDWLPTFIYGIAAWFLLADDPESASYLTSQEKDLMNRRRERQVGLTASGNELHKKDMILAFQNWKVYMFCLAQFCMGTMLYGYSVFLPTIIQGLGNWTTTQIQALTIPCYAVGAICYLGAAILSDRQQRRGIYVLISLAASIIGYGLLISKSNEGVHYFASCLVASGMYSCLGIAMAWLPSNQPRYGKRTTSTAMQIMAGNFSGILASFLYPSTEGPRYIKGHGITLALLGAAFCLFVVTMLYFARVNKRRMEGKEDAKIAGLTEEVINELGDRSPRFMYAI</sequence>
<evidence type="ECO:0000313" key="8">
    <source>
        <dbReference type="Proteomes" id="UP001150904"/>
    </source>
</evidence>
<dbReference type="Proteomes" id="UP001150904">
    <property type="component" value="Unassembled WGS sequence"/>
</dbReference>
<dbReference type="PANTHER" id="PTHR43791">
    <property type="entry name" value="PERMEASE-RELATED"/>
    <property type="match status" value="1"/>
</dbReference>
<feature type="transmembrane region" description="Helical" evidence="6">
    <location>
        <begin position="368"/>
        <end position="388"/>
    </location>
</feature>
<keyword evidence="3 6" id="KW-0812">Transmembrane</keyword>
<evidence type="ECO:0008006" key="9">
    <source>
        <dbReference type="Google" id="ProtNLM"/>
    </source>
</evidence>
<dbReference type="EMBL" id="JAPQKR010000014">
    <property type="protein sequence ID" value="KAJ5198174.1"/>
    <property type="molecule type" value="Genomic_DNA"/>
</dbReference>
<reference evidence="7" key="1">
    <citation type="submission" date="2022-12" db="EMBL/GenBank/DDBJ databases">
        <authorList>
            <person name="Petersen C."/>
        </authorList>
    </citation>
    <scope>NUCLEOTIDE SEQUENCE</scope>
    <source>
        <strain evidence="7">IBT 15544</strain>
    </source>
</reference>
<dbReference type="InterPro" id="IPR011701">
    <property type="entry name" value="MFS"/>
</dbReference>
<dbReference type="AlphaFoldDB" id="A0A9W9MDU9"/>
<dbReference type="Gene3D" id="1.20.1250.20">
    <property type="entry name" value="MFS general substrate transporter like domains"/>
    <property type="match status" value="2"/>
</dbReference>
<feature type="transmembrane region" description="Helical" evidence="6">
    <location>
        <begin position="168"/>
        <end position="194"/>
    </location>
</feature>
<dbReference type="GeneID" id="83181654"/>
<feature type="transmembrane region" description="Helical" evidence="6">
    <location>
        <begin position="106"/>
        <end position="125"/>
    </location>
</feature>
<dbReference type="Pfam" id="PF07690">
    <property type="entry name" value="MFS_1"/>
    <property type="match status" value="2"/>
</dbReference>
<feature type="transmembrane region" description="Helical" evidence="6">
    <location>
        <begin position="241"/>
        <end position="261"/>
    </location>
</feature>
<comment type="caution">
    <text evidence="7">The sequence shown here is derived from an EMBL/GenBank/DDBJ whole genome shotgun (WGS) entry which is preliminary data.</text>
</comment>
<dbReference type="OrthoDB" id="2962993at2759"/>
<proteinExistence type="predicted"/>
<feature type="transmembrane region" description="Helical" evidence="6">
    <location>
        <begin position="137"/>
        <end position="156"/>
    </location>
</feature>
<feature type="transmembrane region" description="Helical" evidence="6">
    <location>
        <begin position="308"/>
        <end position="327"/>
    </location>
</feature>
<reference evidence="7" key="2">
    <citation type="journal article" date="2023" name="IMA Fungus">
        <title>Comparative genomic study of the Penicillium genus elucidates a diverse pangenome and 15 lateral gene transfer events.</title>
        <authorList>
            <person name="Petersen C."/>
            <person name="Sorensen T."/>
            <person name="Nielsen M.R."/>
            <person name="Sondergaard T.E."/>
            <person name="Sorensen J.L."/>
            <person name="Fitzpatrick D.A."/>
            <person name="Frisvad J.C."/>
            <person name="Nielsen K.L."/>
        </authorList>
    </citation>
    <scope>NUCLEOTIDE SEQUENCE</scope>
    <source>
        <strain evidence="7">IBT 15544</strain>
    </source>
</reference>
<comment type="subcellular location">
    <subcellularLocation>
        <location evidence="1">Membrane</location>
        <topology evidence="1">Multi-pass membrane protein</topology>
    </subcellularLocation>
</comment>
<keyword evidence="8" id="KW-1185">Reference proteome</keyword>
<accession>A0A9W9MDU9</accession>
<dbReference type="GO" id="GO:0016020">
    <property type="term" value="C:membrane"/>
    <property type="evidence" value="ECO:0007669"/>
    <property type="project" value="UniProtKB-SubCell"/>
</dbReference>
<keyword evidence="2" id="KW-0813">Transport</keyword>
<name>A0A9W9MDU9_9EURO</name>
<dbReference type="PANTHER" id="PTHR43791:SF91">
    <property type="entry name" value="MAJOR FACILITATOR SUPERFAMILY (MFS) PROFILE DOMAIN-CONTAINING PROTEIN-RELATED"/>
    <property type="match status" value="1"/>
</dbReference>
<evidence type="ECO:0000256" key="5">
    <source>
        <dbReference type="ARBA" id="ARBA00023136"/>
    </source>
</evidence>
<evidence type="ECO:0000256" key="6">
    <source>
        <dbReference type="SAM" id="Phobius"/>
    </source>
</evidence>
<dbReference type="GO" id="GO:0022857">
    <property type="term" value="F:transmembrane transporter activity"/>
    <property type="evidence" value="ECO:0007669"/>
    <property type="project" value="InterPro"/>
</dbReference>
<feature type="transmembrane region" description="Helical" evidence="6">
    <location>
        <begin position="400"/>
        <end position="422"/>
    </location>
</feature>
<organism evidence="7 8">
    <name type="scientific">Penicillium cinerascens</name>
    <dbReference type="NCBI Taxonomy" id="70096"/>
    <lineage>
        <taxon>Eukaryota</taxon>
        <taxon>Fungi</taxon>
        <taxon>Dikarya</taxon>
        <taxon>Ascomycota</taxon>
        <taxon>Pezizomycotina</taxon>
        <taxon>Eurotiomycetes</taxon>
        <taxon>Eurotiomycetidae</taxon>
        <taxon>Eurotiales</taxon>
        <taxon>Aspergillaceae</taxon>
        <taxon>Penicillium</taxon>
    </lineage>
</organism>
<keyword evidence="5 6" id="KW-0472">Membrane</keyword>
<keyword evidence="4 6" id="KW-1133">Transmembrane helix</keyword>
<evidence type="ECO:0000256" key="2">
    <source>
        <dbReference type="ARBA" id="ARBA00022448"/>
    </source>
</evidence>